<evidence type="ECO:0000313" key="3">
    <source>
        <dbReference type="EMBL" id="MEA1305773.1"/>
    </source>
</evidence>
<keyword evidence="2" id="KW-1133">Transmembrane helix</keyword>
<sequence>MTTAVPESHDPPRTPSPSTGSTEPTKPPRSHLSRRLVLQQIGGLAIAGGIIGGAGLIWAHTPGAPLSYEAKQLRALKNDPMGATTILGYRAIHAEESPLPKWFESKYSGVHLYRWFSDKSMESEQLRLKFIDYATLHGWSEKTSYKNSWTGKHNQNPDDYMTVFISINEDSGYSYLNNAVRIVLTYI</sequence>
<gene>
    <name evidence="3" type="ORF">QU665_11970</name>
</gene>
<keyword evidence="2" id="KW-0812">Transmembrane</keyword>
<feature type="transmembrane region" description="Helical" evidence="2">
    <location>
        <begin position="36"/>
        <end position="59"/>
    </location>
</feature>
<evidence type="ECO:0000256" key="2">
    <source>
        <dbReference type="SAM" id="Phobius"/>
    </source>
</evidence>
<proteinExistence type="predicted"/>
<dbReference type="RefSeq" id="WP_143225790.1">
    <property type="nucleotide sequence ID" value="NZ_JAXBCZ010000002.1"/>
</dbReference>
<name>A0AAW9KXS5_9ACTO</name>
<dbReference type="EMBL" id="JAXBCZ010000002">
    <property type="protein sequence ID" value="MEA1305773.1"/>
    <property type="molecule type" value="Genomic_DNA"/>
</dbReference>
<keyword evidence="4" id="KW-1185">Reference proteome</keyword>
<accession>A0AAW9KXS5</accession>
<dbReference type="AlphaFoldDB" id="A0AAW9KXS5"/>
<dbReference type="Proteomes" id="UP001289581">
    <property type="component" value="Unassembled WGS sequence"/>
</dbReference>
<organism evidence="3 4">
    <name type="scientific">Actinomyces oris</name>
    <dbReference type="NCBI Taxonomy" id="544580"/>
    <lineage>
        <taxon>Bacteria</taxon>
        <taxon>Bacillati</taxon>
        <taxon>Actinomycetota</taxon>
        <taxon>Actinomycetes</taxon>
        <taxon>Actinomycetales</taxon>
        <taxon>Actinomycetaceae</taxon>
        <taxon>Actinomyces</taxon>
    </lineage>
</organism>
<reference evidence="3 4" key="1">
    <citation type="submission" date="2023-06" db="EMBL/GenBank/DDBJ databases">
        <title>Actinomyces orist ORNL 0101 HMT-893 genome.</title>
        <authorList>
            <person name="Johnston C.D."/>
            <person name="Chen T."/>
            <person name="Dewhirst F.E."/>
        </authorList>
    </citation>
    <scope>NUCLEOTIDE SEQUENCE [LARGE SCALE GENOMIC DNA]</scope>
    <source>
        <strain evidence="3 4">ORNL 0101</strain>
    </source>
</reference>
<feature type="region of interest" description="Disordered" evidence="1">
    <location>
        <begin position="1"/>
        <end position="32"/>
    </location>
</feature>
<evidence type="ECO:0000256" key="1">
    <source>
        <dbReference type="SAM" id="MobiDB-lite"/>
    </source>
</evidence>
<comment type="caution">
    <text evidence="3">The sequence shown here is derived from an EMBL/GenBank/DDBJ whole genome shotgun (WGS) entry which is preliminary data.</text>
</comment>
<keyword evidence="2" id="KW-0472">Membrane</keyword>
<protein>
    <submittedName>
        <fullName evidence="3">Uncharacterized protein</fullName>
    </submittedName>
</protein>
<evidence type="ECO:0000313" key="4">
    <source>
        <dbReference type="Proteomes" id="UP001289581"/>
    </source>
</evidence>